<name>W6TDS4_HOLOB</name>
<accession>W6TDS4</accession>
<evidence type="ECO:0000256" key="11">
    <source>
        <dbReference type="PROSITE-ProRule" id="PRU01203"/>
    </source>
</evidence>
<dbReference type="HAMAP" id="MF_01884">
    <property type="entry name" value="Rho"/>
    <property type="match status" value="1"/>
</dbReference>
<evidence type="ECO:0000313" key="14">
    <source>
        <dbReference type="Proteomes" id="UP000019112"/>
    </source>
</evidence>
<dbReference type="InterPro" id="IPR003593">
    <property type="entry name" value="AAA+_ATPase"/>
</dbReference>
<keyword evidence="1 9" id="KW-0806">Transcription termination</keyword>
<dbReference type="GO" id="GO:0004386">
    <property type="term" value="F:helicase activity"/>
    <property type="evidence" value="ECO:0007669"/>
    <property type="project" value="UniProtKB-UniRule"/>
</dbReference>
<dbReference type="PANTHER" id="PTHR46425:SF1">
    <property type="entry name" value="TRANSCRIPTION TERMINATION FACTOR RHO"/>
    <property type="match status" value="1"/>
</dbReference>
<dbReference type="Pfam" id="PF00006">
    <property type="entry name" value="ATP-synt_ab"/>
    <property type="match status" value="1"/>
</dbReference>
<keyword evidence="3 9" id="KW-0378">Hydrolase</keyword>
<feature type="binding site" evidence="9">
    <location>
        <begin position="201"/>
        <end position="206"/>
    </location>
    <ligand>
        <name>ATP</name>
        <dbReference type="ChEBI" id="CHEBI:30616"/>
    </ligand>
</feature>
<proteinExistence type="inferred from homology"/>
<protein>
    <recommendedName>
        <fullName evidence="9 10">Transcription termination factor Rho</fullName>
        <ecNumber evidence="9 10">3.6.4.-</ecNumber>
    </recommendedName>
    <alternativeName>
        <fullName evidence="9">ATP-dependent helicase Rho</fullName>
    </alternativeName>
</protein>
<dbReference type="NCBIfam" id="TIGR00767">
    <property type="entry name" value="rho"/>
    <property type="match status" value="1"/>
</dbReference>
<dbReference type="NCBIfam" id="NF006886">
    <property type="entry name" value="PRK09376.1"/>
    <property type="match status" value="1"/>
</dbReference>
<dbReference type="InterPro" id="IPR027417">
    <property type="entry name" value="P-loop_NTPase"/>
</dbReference>
<keyword evidence="14" id="KW-1185">Reference proteome</keyword>
<sequence>MIKVSELRKCSPLSLRSMAESLGIESASLKGEEIIIKVLRKHFEQGKEILCEGVLEILADQFGFLRYPEVNYLPGISDVYVSQSFIRSHYLKTGDVIEGIVVPPSRDEERYFSLKSITAINFDEPSKTFHRIPFENLTPLFPQRKLNLELTDKVDASGTVVKSLKKKNADRIDNARLTLRAIELIVPLGLGQRALIVAPPRTGKTVILQNLAQAIQENHPDVVLMVMLIDERPEEATEMARFVKGEVVSSTFDEPAARHVQLAEMVIEKAKRLVECKKDVVILLDSLTRLARAYNTVLPSSGKVLTGGVDANALQRPKRLFGAARNVEEKGSLTIIATALVETGSRMEEVIFEEFKGTGNAEIYLDRKVAERRIFPALDVSRSGTRKEERLVDPKYLQRMWVLRKVLSSMAPGGEATEFLLDKLGLTDNNQIFFDQMNTPF</sequence>
<dbReference type="Gene3D" id="3.40.50.300">
    <property type="entry name" value="P-loop containing nucleotide triphosphate hydrolases"/>
    <property type="match status" value="1"/>
</dbReference>
<dbReference type="RefSeq" id="WP_024161216.1">
    <property type="nucleotide sequence ID" value="NZ_AWTR02000075.1"/>
</dbReference>
<keyword evidence="7 9" id="KW-0805">Transcription regulation</keyword>
<keyword evidence="4 9" id="KW-0347">Helicase</keyword>
<dbReference type="InterPro" id="IPR011129">
    <property type="entry name" value="CSD"/>
</dbReference>
<dbReference type="InterPro" id="IPR004665">
    <property type="entry name" value="Term_rho"/>
</dbReference>
<comment type="subunit">
    <text evidence="9">Homohexamer. The homohexamer assembles into an open ring structure.</text>
</comment>
<gene>
    <name evidence="9" type="primary">rho</name>
    <name evidence="13" type="ORF">P618_200904</name>
</gene>
<evidence type="ECO:0000256" key="6">
    <source>
        <dbReference type="ARBA" id="ARBA00022884"/>
    </source>
</evidence>
<organism evidence="13 14">
    <name type="scientific">Holospora obtusa F1</name>
    <dbReference type="NCBI Taxonomy" id="1399147"/>
    <lineage>
        <taxon>Bacteria</taxon>
        <taxon>Pseudomonadati</taxon>
        <taxon>Pseudomonadota</taxon>
        <taxon>Alphaproteobacteria</taxon>
        <taxon>Holosporales</taxon>
        <taxon>Holosporaceae</taxon>
        <taxon>Holospora</taxon>
    </lineage>
</organism>
<comment type="caution">
    <text evidence="13">The sequence shown here is derived from an EMBL/GenBank/DDBJ whole genome shotgun (WGS) entry which is preliminary data.</text>
</comment>
<dbReference type="CDD" id="cd01128">
    <property type="entry name" value="rho_factor_C"/>
    <property type="match status" value="1"/>
</dbReference>
<dbReference type="GO" id="GO:0006353">
    <property type="term" value="P:DNA-templated transcription termination"/>
    <property type="evidence" value="ECO:0007669"/>
    <property type="project" value="UniProtKB-UniRule"/>
</dbReference>
<feature type="domain" description="Rho RNA-BD" evidence="12">
    <location>
        <begin position="48"/>
        <end position="124"/>
    </location>
</feature>
<comment type="caution">
    <text evidence="9">Lacks conserved residue(s) required for the propagation of feature annotation.</text>
</comment>
<evidence type="ECO:0000256" key="1">
    <source>
        <dbReference type="ARBA" id="ARBA00022472"/>
    </source>
</evidence>
<dbReference type="Pfam" id="PF07497">
    <property type="entry name" value="Rho_RNA_bind"/>
    <property type="match status" value="1"/>
</dbReference>
<keyword evidence="2 9" id="KW-0547">Nucleotide-binding</keyword>
<evidence type="ECO:0000256" key="9">
    <source>
        <dbReference type="HAMAP-Rule" id="MF_01884"/>
    </source>
</evidence>
<evidence type="ECO:0000256" key="8">
    <source>
        <dbReference type="ARBA" id="ARBA00023163"/>
    </source>
</evidence>
<dbReference type="STRING" id="1399147.P618_200904"/>
<dbReference type="InterPro" id="IPR041703">
    <property type="entry name" value="Rho_factor_ATP-bd"/>
</dbReference>
<dbReference type="AlphaFoldDB" id="W6TDS4"/>
<dbReference type="SMART" id="SM00357">
    <property type="entry name" value="CSP"/>
    <property type="match status" value="1"/>
</dbReference>
<dbReference type="GO" id="GO:0005524">
    <property type="term" value="F:ATP binding"/>
    <property type="evidence" value="ECO:0007669"/>
    <property type="project" value="UniProtKB-UniRule"/>
</dbReference>
<dbReference type="EC" id="3.6.4.-" evidence="9 10"/>
<evidence type="ECO:0000259" key="12">
    <source>
        <dbReference type="PROSITE" id="PS51856"/>
    </source>
</evidence>
<evidence type="ECO:0000256" key="3">
    <source>
        <dbReference type="ARBA" id="ARBA00022801"/>
    </source>
</evidence>
<evidence type="ECO:0000256" key="5">
    <source>
        <dbReference type="ARBA" id="ARBA00022840"/>
    </source>
</evidence>
<dbReference type="InterPro" id="IPR012340">
    <property type="entry name" value="NA-bd_OB-fold"/>
</dbReference>
<evidence type="ECO:0000256" key="7">
    <source>
        <dbReference type="ARBA" id="ARBA00023015"/>
    </source>
</evidence>
<dbReference type="eggNOG" id="COG1158">
    <property type="taxonomic scope" value="Bacteria"/>
</dbReference>
<dbReference type="PANTHER" id="PTHR46425">
    <property type="entry name" value="TRANSCRIPTION TERMINATION FACTOR RHO"/>
    <property type="match status" value="1"/>
</dbReference>
<dbReference type="SUPFAM" id="SSF50249">
    <property type="entry name" value="Nucleic acid-binding proteins"/>
    <property type="match status" value="1"/>
</dbReference>
<evidence type="ECO:0000313" key="13">
    <source>
        <dbReference type="EMBL" id="ETZ06931.1"/>
    </source>
</evidence>
<feature type="binding site" evidence="9">
    <location>
        <position position="232"/>
    </location>
    <ligand>
        <name>ATP</name>
        <dbReference type="ChEBI" id="CHEBI:30616"/>
    </ligand>
</feature>
<keyword evidence="8 9" id="KW-0804">Transcription</keyword>
<keyword evidence="6 9" id="KW-0694">RNA-binding</keyword>
<dbReference type="GO" id="GO:0008186">
    <property type="term" value="F:ATP-dependent activity, acting on RNA"/>
    <property type="evidence" value="ECO:0007669"/>
    <property type="project" value="UniProtKB-UniRule"/>
</dbReference>
<dbReference type="Gene3D" id="2.40.50.140">
    <property type="entry name" value="Nucleic acid-binding proteins"/>
    <property type="match status" value="1"/>
</dbReference>
<feature type="binding site" evidence="9">
    <location>
        <begin position="189"/>
        <end position="194"/>
    </location>
    <ligand>
        <name>ATP</name>
        <dbReference type="ChEBI" id="CHEBI:30616"/>
    </ligand>
</feature>
<dbReference type="OrthoDB" id="9805197at2"/>
<keyword evidence="5 9" id="KW-0067">ATP-binding</keyword>
<dbReference type="InterPro" id="IPR000194">
    <property type="entry name" value="ATPase_F1/V1/A1_a/bsu_nucl-bd"/>
</dbReference>
<dbReference type="SUPFAM" id="SSF52540">
    <property type="entry name" value="P-loop containing nucleoside triphosphate hydrolases"/>
    <property type="match status" value="1"/>
</dbReference>
<dbReference type="GO" id="GO:0005829">
    <property type="term" value="C:cytosol"/>
    <property type="evidence" value="ECO:0007669"/>
    <property type="project" value="UniProtKB-ARBA"/>
</dbReference>
<dbReference type="GO" id="GO:0016787">
    <property type="term" value="F:hydrolase activity"/>
    <property type="evidence" value="ECO:0007669"/>
    <property type="project" value="UniProtKB-KW"/>
</dbReference>
<dbReference type="InterPro" id="IPR011113">
    <property type="entry name" value="Rho_RNA-bd"/>
</dbReference>
<comment type="function">
    <text evidence="9">Facilitates transcription termination by a mechanism that involves Rho binding to the nascent RNA, activation of Rho's RNA-dependent ATPase activity, and release of the mRNA from the DNA template.</text>
</comment>
<dbReference type="EMBL" id="AWTR02000075">
    <property type="protein sequence ID" value="ETZ06931.1"/>
    <property type="molecule type" value="Genomic_DNA"/>
</dbReference>
<dbReference type="Proteomes" id="UP000019112">
    <property type="component" value="Unassembled WGS sequence"/>
</dbReference>
<evidence type="ECO:0000256" key="10">
    <source>
        <dbReference type="NCBIfam" id="TIGR00767"/>
    </source>
</evidence>
<comment type="similarity">
    <text evidence="9 11">Belongs to the Rho family.</text>
</comment>
<dbReference type="GO" id="GO:0003723">
    <property type="term" value="F:RNA binding"/>
    <property type="evidence" value="ECO:0007669"/>
    <property type="project" value="UniProtKB-UniRule"/>
</dbReference>
<evidence type="ECO:0000256" key="4">
    <source>
        <dbReference type="ARBA" id="ARBA00022806"/>
    </source>
</evidence>
<dbReference type="PROSITE" id="PS51856">
    <property type="entry name" value="RHO_RNA_BD"/>
    <property type="match status" value="1"/>
</dbReference>
<dbReference type="SMART" id="SM00382">
    <property type="entry name" value="AAA"/>
    <property type="match status" value="1"/>
</dbReference>
<evidence type="ECO:0000256" key="2">
    <source>
        <dbReference type="ARBA" id="ARBA00022741"/>
    </source>
</evidence>
<reference evidence="13 14" key="1">
    <citation type="journal article" date="2014" name="FEMS Microbiol. Lett.">
        <title>Draft genome sequences of three Holospora species (Holospora obtusa, Holospora undulata, and Holospora elegans), endonuclear symbiotic bacteria of the ciliate Paramecium caudatum.</title>
        <authorList>
            <person name="Dohra H."/>
            <person name="Tanaka K."/>
            <person name="Suzuki T."/>
            <person name="Fujishima M."/>
            <person name="Suzuki H."/>
        </authorList>
    </citation>
    <scope>NUCLEOTIDE SEQUENCE [LARGE SCALE GENOMIC DNA]</scope>
    <source>
        <strain evidence="13 14">F1</strain>
    </source>
</reference>